<sequence>MSILTISCRSTYPGEITLKELQIKENVLDGLELPIRPVLGVVECISITIPWMNIRTEPVQIRINGVLLLVASTDEVK</sequence>
<feature type="non-terminal residue" evidence="1">
    <location>
        <position position="77"/>
    </location>
</feature>
<gene>
    <name evidence="1" type="ORF">SARC_17791</name>
</gene>
<dbReference type="EMBL" id="KQ253708">
    <property type="protein sequence ID" value="KNC69695.1"/>
    <property type="molecule type" value="Genomic_DNA"/>
</dbReference>
<reference evidence="1 2" key="1">
    <citation type="submission" date="2011-02" db="EMBL/GenBank/DDBJ databases">
        <title>The Genome Sequence of Sphaeroforma arctica JP610.</title>
        <authorList>
            <consortium name="The Broad Institute Genome Sequencing Platform"/>
            <person name="Russ C."/>
            <person name="Cuomo C."/>
            <person name="Young S.K."/>
            <person name="Zeng Q."/>
            <person name="Gargeya S."/>
            <person name="Alvarado L."/>
            <person name="Berlin A."/>
            <person name="Chapman S.B."/>
            <person name="Chen Z."/>
            <person name="Freedman E."/>
            <person name="Gellesch M."/>
            <person name="Goldberg J."/>
            <person name="Griggs A."/>
            <person name="Gujja S."/>
            <person name="Heilman E."/>
            <person name="Heiman D."/>
            <person name="Howarth C."/>
            <person name="Mehta T."/>
            <person name="Neiman D."/>
            <person name="Pearson M."/>
            <person name="Roberts A."/>
            <person name="Saif S."/>
            <person name="Shea T."/>
            <person name="Shenoy N."/>
            <person name="Sisk P."/>
            <person name="Stolte C."/>
            <person name="Sykes S."/>
            <person name="White J."/>
            <person name="Yandava C."/>
            <person name="Burger G."/>
            <person name="Gray M.W."/>
            <person name="Holland P.W.H."/>
            <person name="King N."/>
            <person name="Lang F.B.F."/>
            <person name="Roger A.J."/>
            <person name="Ruiz-Trillo I."/>
            <person name="Haas B."/>
            <person name="Nusbaum C."/>
            <person name="Birren B."/>
        </authorList>
    </citation>
    <scope>NUCLEOTIDE SEQUENCE [LARGE SCALE GENOMIC DNA]</scope>
    <source>
        <strain evidence="1 2">JP610</strain>
    </source>
</reference>
<organism evidence="1 2">
    <name type="scientific">Sphaeroforma arctica JP610</name>
    <dbReference type="NCBI Taxonomy" id="667725"/>
    <lineage>
        <taxon>Eukaryota</taxon>
        <taxon>Ichthyosporea</taxon>
        <taxon>Ichthyophonida</taxon>
        <taxon>Sphaeroforma</taxon>
    </lineage>
</organism>
<evidence type="ECO:0000313" key="1">
    <source>
        <dbReference type="EMBL" id="KNC69695.1"/>
    </source>
</evidence>
<protein>
    <submittedName>
        <fullName evidence="1">Uncharacterized protein</fullName>
    </submittedName>
</protein>
<accession>A0A0L0EYX6</accession>
<dbReference type="AlphaFoldDB" id="A0A0L0EYX6"/>
<name>A0A0L0EYX6_9EUKA</name>
<dbReference type="OrthoDB" id="428159at2759"/>
<proteinExistence type="predicted"/>
<dbReference type="Proteomes" id="UP000054560">
    <property type="component" value="Unassembled WGS sequence"/>
</dbReference>
<dbReference type="RefSeq" id="XP_014143597.1">
    <property type="nucleotide sequence ID" value="XM_014288122.1"/>
</dbReference>
<evidence type="ECO:0000313" key="2">
    <source>
        <dbReference type="Proteomes" id="UP000054560"/>
    </source>
</evidence>
<keyword evidence="2" id="KW-1185">Reference proteome</keyword>
<dbReference type="STRING" id="667725.A0A0L0EYX6"/>
<dbReference type="GeneID" id="25918295"/>